<keyword evidence="4" id="KW-1185">Reference proteome</keyword>
<dbReference type="InterPro" id="IPR012870">
    <property type="entry name" value="DUF1666"/>
</dbReference>
<sequence length="244" mass="27874">MEVARECRWSIFFFFFSVGLTLYYVVSNLFGSSDDGHIQQRSRAFEEKTEPLLPPVQLGEVTADELKQYDGSDPKKPLLMAIKGQIYDVTQSSASDEKSLGGKDATDYMVLATDLIRVIESSILSFRQFIKTDKKKQGGVRNIFTTPNQMATPGQQIQSSLEKKATKLKDVWKRNKSYKKKTWPSTSDDVEMLLGLIDVKVLLRILRMVRISKEQLFWCEEKIKKLGFSEGKLQRDPTPIVFPC</sequence>
<dbReference type="InterPro" id="IPR001199">
    <property type="entry name" value="Cyt_B5-like_heme/steroid-bd"/>
</dbReference>
<protein>
    <recommendedName>
        <fullName evidence="2">Cytochrome b5 heme-binding domain-containing protein</fullName>
    </recommendedName>
</protein>
<evidence type="ECO:0000313" key="3">
    <source>
        <dbReference type="EMBL" id="KAL3636910.1"/>
    </source>
</evidence>
<evidence type="ECO:0000259" key="2">
    <source>
        <dbReference type="SMART" id="SM01117"/>
    </source>
</evidence>
<comment type="caution">
    <text evidence="3">The sequence shown here is derived from an EMBL/GenBank/DDBJ whole genome shotgun (WGS) entry which is preliminary data.</text>
</comment>
<feature type="transmembrane region" description="Helical" evidence="1">
    <location>
        <begin position="7"/>
        <end position="26"/>
    </location>
</feature>
<name>A0ABD3D7J9_9LAMI</name>
<dbReference type="SUPFAM" id="SSF55856">
    <property type="entry name" value="Cytochrome b5-like heme/steroid binding domain"/>
    <property type="match status" value="1"/>
</dbReference>
<dbReference type="Proteomes" id="UP001632038">
    <property type="component" value="Unassembled WGS sequence"/>
</dbReference>
<accession>A0ABD3D7J9</accession>
<dbReference type="PANTHER" id="PTHR46702:SF1">
    <property type="entry name" value="DUF1666 FAMILY PROTEIN (DUF1666)"/>
    <property type="match status" value="1"/>
</dbReference>
<feature type="domain" description="Cytochrome b5 heme-binding" evidence="2">
    <location>
        <begin position="61"/>
        <end position="120"/>
    </location>
</feature>
<dbReference type="Gene3D" id="3.10.120.10">
    <property type="entry name" value="Cytochrome b5-like heme/steroid binding domain"/>
    <property type="match status" value="1"/>
</dbReference>
<organism evidence="3 4">
    <name type="scientific">Castilleja foliolosa</name>
    <dbReference type="NCBI Taxonomy" id="1961234"/>
    <lineage>
        <taxon>Eukaryota</taxon>
        <taxon>Viridiplantae</taxon>
        <taxon>Streptophyta</taxon>
        <taxon>Embryophyta</taxon>
        <taxon>Tracheophyta</taxon>
        <taxon>Spermatophyta</taxon>
        <taxon>Magnoliopsida</taxon>
        <taxon>eudicotyledons</taxon>
        <taxon>Gunneridae</taxon>
        <taxon>Pentapetalae</taxon>
        <taxon>asterids</taxon>
        <taxon>lamiids</taxon>
        <taxon>Lamiales</taxon>
        <taxon>Orobanchaceae</taxon>
        <taxon>Pedicularideae</taxon>
        <taxon>Castillejinae</taxon>
        <taxon>Castilleja</taxon>
    </lineage>
</organism>
<dbReference type="Pfam" id="PF07891">
    <property type="entry name" value="DUF1666"/>
    <property type="match status" value="1"/>
</dbReference>
<dbReference type="EMBL" id="JAVIJP010000026">
    <property type="protein sequence ID" value="KAL3636910.1"/>
    <property type="molecule type" value="Genomic_DNA"/>
</dbReference>
<keyword evidence="1" id="KW-1133">Transmembrane helix</keyword>
<evidence type="ECO:0000313" key="4">
    <source>
        <dbReference type="Proteomes" id="UP001632038"/>
    </source>
</evidence>
<dbReference type="InterPro" id="IPR036400">
    <property type="entry name" value="Cyt_B5-like_heme/steroid_sf"/>
</dbReference>
<dbReference type="AlphaFoldDB" id="A0ABD3D7J9"/>
<proteinExistence type="predicted"/>
<dbReference type="PANTHER" id="PTHR46702">
    <property type="entry name" value="DNA LIGASE (DUF1666)-RELATED"/>
    <property type="match status" value="1"/>
</dbReference>
<dbReference type="SMART" id="SM01117">
    <property type="entry name" value="Cyt-b5"/>
    <property type="match status" value="1"/>
</dbReference>
<gene>
    <name evidence="3" type="ORF">CASFOL_019209</name>
</gene>
<evidence type="ECO:0000256" key="1">
    <source>
        <dbReference type="SAM" id="Phobius"/>
    </source>
</evidence>
<keyword evidence="1" id="KW-0472">Membrane</keyword>
<keyword evidence="1" id="KW-0812">Transmembrane</keyword>
<reference evidence="4" key="1">
    <citation type="journal article" date="2024" name="IScience">
        <title>Strigolactones Initiate the Formation of Haustorium-like Structures in Castilleja.</title>
        <authorList>
            <person name="Buerger M."/>
            <person name="Peterson D."/>
            <person name="Chory J."/>
        </authorList>
    </citation>
    <scope>NUCLEOTIDE SEQUENCE [LARGE SCALE GENOMIC DNA]</scope>
</reference>